<keyword evidence="2" id="KW-0269">Exonuclease</keyword>
<feature type="domain" description="Endonuclease/exonuclease/phosphatase" evidence="1">
    <location>
        <begin position="109"/>
        <end position="285"/>
    </location>
</feature>
<keyword evidence="2" id="KW-0540">Nuclease</keyword>
<accession>A0A4V2LXR5</accession>
<dbReference type="OrthoDB" id="1398885at2"/>
<sequence>MRIASFNVENLFARAKVLNQESWAAGKPVLAAQAELNALLEEPVYTDAVKARILALLEILGLQRSDDSEFVRLRKLRGQLLRRPRSGPVQVVAAGRASWIGWIELKTEEVDELAMQHTAMVMRDVNADLLGVVEADNRPLLKLFSEALLTKVGGKPYEQVMLIDGNDDRGIDVGVLARADYPLGAIRSHVFDTDAEGVVFSRDCCEYHFTTPGGQSLVVLVNHFKSKGYSTPGDQLGRKRRGRQAVRVTEIYDALRAAGNDLIAVLGDFNDDPGSTALEPLIHGTDLRDISTHPAFDFGPRLGTFGSGGEKDKIDYVLLSPALFARATGGAVFRQGVWHGPRTKNPWPIYQTLTADVHAASDHAAIYADLDL</sequence>
<dbReference type="GO" id="GO:0004527">
    <property type="term" value="F:exonuclease activity"/>
    <property type="evidence" value="ECO:0007669"/>
    <property type="project" value="UniProtKB-KW"/>
</dbReference>
<evidence type="ECO:0000313" key="2">
    <source>
        <dbReference type="EMBL" id="TCC01526.1"/>
    </source>
</evidence>
<protein>
    <submittedName>
        <fullName evidence="2">Endonuclease/exonuclease/phosphatase family protein</fullName>
    </submittedName>
</protein>
<dbReference type="Proteomes" id="UP000292346">
    <property type="component" value="Unassembled WGS sequence"/>
</dbReference>
<evidence type="ECO:0000259" key="1">
    <source>
        <dbReference type="Pfam" id="PF19580"/>
    </source>
</evidence>
<dbReference type="InterPro" id="IPR005135">
    <property type="entry name" value="Endo/exonuclease/phosphatase"/>
</dbReference>
<dbReference type="PANTHER" id="PTHR42834:SF1">
    <property type="entry name" value="ENDONUCLEASE_EXONUCLEASE_PHOSPHATASE FAMILY PROTEIN (AFU_ORTHOLOGUE AFUA_3G09210)"/>
    <property type="match status" value="1"/>
</dbReference>
<comment type="caution">
    <text evidence="2">The sequence shown here is derived from an EMBL/GenBank/DDBJ whole genome shotgun (WGS) entry which is preliminary data.</text>
</comment>
<dbReference type="InterPro" id="IPR036691">
    <property type="entry name" value="Endo/exonu/phosph_ase_sf"/>
</dbReference>
<dbReference type="RefSeq" id="WP_131347348.1">
    <property type="nucleotide sequence ID" value="NZ_SJJZ01000006.1"/>
</dbReference>
<dbReference type="SUPFAM" id="SSF56219">
    <property type="entry name" value="DNase I-like"/>
    <property type="match status" value="1"/>
</dbReference>
<organism evidence="2 3">
    <name type="scientific">Kribbella soli</name>
    <dbReference type="NCBI Taxonomy" id="1124743"/>
    <lineage>
        <taxon>Bacteria</taxon>
        <taxon>Bacillati</taxon>
        <taxon>Actinomycetota</taxon>
        <taxon>Actinomycetes</taxon>
        <taxon>Propionibacteriales</taxon>
        <taxon>Kribbellaceae</taxon>
        <taxon>Kribbella</taxon>
    </lineage>
</organism>
<proteinExistence type="predicted"/>
<dbReference type="PANTHER" id="PTHR42834">
    <property type="entry name" value="ENDONUCLEASE/EXONUCLEASE/PHOSPHATASE FAMILY PROTEIN (AFU_ORTHOLOGUE AFUA_3G09210)"/>
    <property type="match status" value="1"/>
</dbReference>
<dbReference type="EMBL" id="SJJZ01000006">
    <property type="protein sequence ID" value="TCC01526.1"/>
    <property type="molecule type" value="Genomic_DNA"/>
</dbReference>
<keyword evidence="3" id="KW-1185">Reference proteome</keyword>
<name>A0A4V2LXR5_9ACTN</name>
<dbReference type="GO" id="GO:0004519">
    <property type="term" value="F:endonuclease activity"/>
    <property type="evidence" value="ECO:0007669"/>
    <property type="project" value="UniProtKB-KW"/>
</dbReference>
<dbReference type="Pfam" id="PF19580">
    <property type="entry name" value="Exo_endo_phos_3"/>
    <property type="match status" value="1"/>
</dbReference>
<reference evidence="2 3" key="1">
    <citation type="submission" date="2019-02" db="EMBL/GenBank/DDBJ databases">
        <title>Kribbella capetownensis sp. nov. and Kribbella speibonae sp. nov., isolated from soil.</title>
        <authorList>
            <person name="Curtis S.M."/>
            <person name="Norton I."/>
            <person name="Everest G.J."/>
            <person name="Meyers P.R."/>
        </authorList>
    </citation>
    <scope>NUCLEOTIDE SEQUENCE [LARGE SCALE GENOMIC DNA]</scope>
    <source>
        <strain evidence="2 3">KCTC 29219</strain>
    </source>
</reference>
<evidence type="ECO:0000313" key="3">
    <source>
        <dbReference type="Proteomes" id="UP000292346"/>
    </source>
</evidence>
<dbReference type="AlphaFoldDB" id="A0A4V2LXR5"/>
<keyword evidence="2" id="KW-0255">Endonuclease</keyword>
<dbReference type="Gene3D" id="3.60.10.10">
    <property type="entry name" value="Endonuclease/exonuclease/phosphatase"/>
    <property type="match status" value="1"/>
</dbReference>
<gene>
    <name evidence="2" type="ORF">E0H45_39125</name>
</gene>
<keyword evidence="2" id="KW-0378">Hydrolase</keyword>